<dbReference type="AlphaFoldDB" id="A0A928Z9R1"/>
<evidence type="ECO:0000256" key="1">
    <source>
        <dbReference type="SAM" id="MobiDB-lite"/>
    </source>
</evidence>
<keyword evidence="3" id="KW-1185">Reference proteome</keyword>
<sequence>MAWHPYDLDREAQDLVLKYRDNDVLNESHKMRATAAFGLERFWGEHLRLLGKSKTQQQGEYWRETWEALVKIMKKADISVPNDKINVNDPKNTQAIRDMTQKLWDETKFPRYDRTASLAVLTQLCDSLVWWTQRYKRKDKPKGQQNGNAQSTRSVPFNPL</sequence>
<feature type="compositionally biased region" description="Polar residues" evidence="1">
    <location>
        <begin position="143"/>
        <end position="160"/>
    </location>
</feature>
<evidence type="ECO:0000313" key="3">
    <source>
        <dbReference type="Proteomes" id="UP000621799"/>
    </source>
</evidence>
<name>A0A928Z9R1_9CYAN</name>
<dbReference type="EMBL" id="JADEXN010000141">
    <property type="protein sequence ID" value="MBE9041021.1"/>
    <property type="molecule type" value="Genomic_DNA"/>
</dbReference>
<proteinExistence type="predicted"/>
<reference evidence="2" key="1">
    <citation type="submission" date="2020-10" db="EMBL/GenBank/DDBJ databases">
        <authorList>
            <person name="Castelo-Branco R."/>
            <person name="Eusebio N."/>
            <person name="Adriana R."/>
            <person name="Vieira A."/>
            <person name="Brugerolle De Fraissinette N."/>
            <person name="Rezende De Castro R."/>
            <person name="Schneider M.P."/>
            <person name="Vasconcelos V."/>
            <person name="Leao P.N."/>
        </authorList>
    </citation>
    <scope>NUCLEOTIDE SEQUENCE</scope>
    <source>
        <strain evidence="2">LEGE 11467</strain>
    </source>
</reference>
<feature type="region of interest" description="Disordered" evidence="1">
    <location>
        <begin position="139"/>
        <end position="160"/>
    </location>
</feature>
<organism evidence="2 3">
    <name type="scientific">Zarconia navalis LEGE 11467</name>
    <dbReference type="NCBI Taxonomy" id="1828826"/>
    <lineage>
        <taxon>Bacteria</taxon>
        <taxon>Bacillati</taxon>
        <taxon>Cyanobacteriota</taxon>
        <taxon>Cyanophyceae</taxon>
        <taxon>Oscillatoriophycideae</taxon>
        <taxon>Oscillatoriales</taxon>
        <taxon>Oscillatoriales incertae sedis</taxon>
        <taxon>Zarconia</taxon>
        <taxon>Zarconia navalis</taxon>
    </lineage>
</organism>
<gene>
    <name evidence="2" type="ORF">IQ235_09535</name>
</gene>
<accession>A0A928Z9R1</accession>
<dbReference type="Proteomes" id="UP000621799">
    <property type="component" value="Unassembled WGS sequence"/>
</dbReference>
<protein>
    <submittedName>
        <fullName evidence="2">Uncharacterized protein</fullName>
    </submittedName>
</protein>
<comment type="caution">
    <text evidence="2">The sequence shown here is derived from an EMBL/GenBank/DDBJ whole genome shotgun (WGS) entry which is preliminary data.</text>
</comment>
<dbReference type="RefSeq" id="WP_264321252.1">
    <property type="nucleotide sequence ID" value="NZ_JADEXN010000141.1"/>
</dbReference>
<evidence type="ECO:0000313" key="2">
    <source>
        <dbReference type="EMBL" id="MBE9041021.1"/>
    </source>
</evidence>